<organism evidence="5 6">
    <name type="scientific">Roseospira visakhapatnamensis</name>
    <dbReference type="NCBI Taxonomy" id="390880"/>
    <lineage>
        <taxon>Bacteria</taxon>
        <taxon>Pseudomonadati</taxon>
        <taxon>Pseudomonadota</taxon>
        <taxon>Alphaproteobacteria</taxon>
        <taxon>Rhodospirillales</taxon>
        <taxon>Rhodospirillaceae</taxon>
        <taxon>Roseospira</taxon>
    </lineage>
</organism>
<dbReference type="PANTHER" id="PTHR43489:SF6">
    <property type="entry name" value="HYDROXYPYRUVATE ISOMERASE-RELATED"/>
    <property type="match status" value="1"/>
</dbReference>
<dbReference type="InterPro" id="IPR036237">
    <property type="entry name" value="Xyl_isomerase-like_sf"/>
</dbReference>
<reference evidence="5 6" key="1">
    <citation type="submission" date="2020-08" db="EMBL/GenBank/DDBJ databases">
        <title>Genome sequencing of Purple Non-Sulfur Bacteria from various extreme environments.</title>
        <authorList>
            <person name="Mayer M."/>
        </authorList>
    </citation>
    <scope>NUCLEOTIDE SEQUENCE [LARGE SCALE GENOMIC DNA]</scope>
    <source>
        <strain evidence="5 6">JA131</strain>
    </source>
</reference>
<feature type="domain" description="Xylose isomerase-like TIM barrel" evidence="4">
    <location>
        <begin position="22"/>
        <end position="253"/>
    </location>
</feature>
<gene>
    <name evidence="5" type="ORF">GGD89_000289</name>
</gene>
<dbReference type="AlphaFoldDB" id="A0A7W6RA34"/>
<keyword evidence="6" id="KW-1185">Reference proteome</keyword>
<accession>A0A7W6RA34</accession>
<evidence type="ECO:0000256" key="2">
    <source>
        <dbReference type="PIRNR" id="PIRNR006241"/>
    </source>
</evidence>
<sequence>MPTFSANLGFLWRELPLPDAIRAAGRAGFRAVECHVPYEADPRAVTQALADTGLPMLGLNTRLGANGADDFGLMSLAGREREARDAIDEAIAYAVAIGCRAVNCVAGKSHGAAGAQAVYEANLAHACARAAPHGLTILIEPINQRDAPGYHLRTVEAGIETIQAVGAPNLKLMLDCYHTQITQGDLTARLKAALPVLGHVQIAAVPDRGEPDRGEVHYPNLLAALDAMGWDGYVGAEYHPRATTEAGLGWLAAYRS</sequence>
<comment type="similarity">
    <text evidence="2">Belongs to the hyi family.</text>
</comment>
<evidence type="ECO:0000313" key="5">
    <source>
        <dbReference type="EMBL" id="MBB4264683.1"/>
    </source>
</evidence>
<dbReference type="GO" id="GO:0008903">
    <property type="term" value="F:hydroxypyruvate isomerase activity"/>
    <property type="evidence" value="ECO:0007669"/>
    <property type="project" value="UniProtKB-EC"/>
</dbReference>
<dbReference type="RefSeq" id="WP_184042305.1">
    <property type="nucleotide sequence ID" value="NZ_JACIGK010000001.1"/>
</dbReference>
<comment type="caution">
    <text evidence="5">The sequence shown here is derived from an EMBL/GenBank/DDBJ whole genome shotgun (WGS) entry which is preliminary data.</text>
</comment>
<keyword evidence="5" id="KW-0670">Pyruvate</keyword>
<name>A0A7W6RA34_9PROT</name>
<keyword evidence="1 2" id="KW-0413">Isomerase</keyword>
<evidence type="ECO:0000256" key="1">
    <source>
        <dbReference type="ARBA" id="ARBA00023235"/>
    </source>
</evidence>
<dbReference type="PANTHER" id="PTHR43489">
    <property type="entry name" value="ISOMERASE"/>
    <property type="match status" value="1"/>
</dbReference>
<evidence type="ECO:0000313" key="6">
    <source>
        <dbReference type="Proteomes" id="UP000554286"/>
    </source>
</evidence>
<dbReference type="EMBL" id="JACIGK010000001">
    <property type="protein sequence ID" value="MBB4264683.1"/>
    <property type="molecule type" value="Genomic_DNA"/>
</dbReference>
<dbReference type="EC" id="5.3.1.22" evidence="5"/>
<dbReference type="FunFam" id="3.20.20.150:FF:000007">
    <property type="entry name" value="Hydroxypyruvate isomerase"/>
    <property type="match status" value="1"/>
</dbReference>
<dbReference type="SUPFAM" id="SSF51658">
    <property type="entry name" value="Xylose isomerase-like"/>
    <property type="match status" value="1"/>
</dbReference>
<dbReference type="InterPro" id="IPR050417">
    <property type="entry name" value="Sugar_Epim/Isomerase"/>
</dbReference>
<evidence type="ECO:0000256" key="3">
    <source>
        <dbReference type="PIRSR" id="PIRSR006241-50"/>
    </source>
</evidence>
<feature type="active site" description="Proton donor/acceptor" evidence="3">
    <location>
        <position position="140"/>
    </location>
</feature>
<feature type="active site" description="Proton donor/acceptor" evidence="3">
    <location>
        <position position="237"/>
    </location>
</feature>
<dbReference type="InterPro" id="IPR013022">
    <property type="entry name" value="Xyl_isomerase-like_TIM-brl"/>
</dbReference>
<dbReference type="InterPro" id="IPR026040">
    <property type="entry name" value="HyI-like"/>
</dbReference>
<dbReference type="Proteomes" id="UP000554286">
    <property type="component" value="Unassembled WGS sequence"/>
</dbReference>
<dbReference type="PIRSF" id="PIRSF006241">
    <property type="entry name" value="HyI"/>
    <property type="match status" value="1"/>
</dbReference>
<dbReference type="Pfam" id="PF01261">
    <property type="entry name" value="AP_endonuc_2"/>
    <property type="match status" value="1"/>
</dbReference>
<evidence type="ECO:0000259" key="4">
    <source>
        <dbReference type="Pfam" id="PF01261"/>
    </source>
</evidence>
<protein>
    <submittedName>
        <fullName evidence="5">Hydroxypyruvate isomerase</fullName>
        <ecNumber evidence="5">5.3.1.22</ecNumber>
    </submittedName>
</protein>
<dbReference type="GO" id="GO:0046487">
    <property type="term" value="P:glyoxylate metabolic process"/>
    <property type="evidence" value="ECO:0007669"/>
    <property type="project" value="TreeGrafter"/>
</dbReference>
<dbReference type="Gene3D" id="3.20.20.150">
    <property type="entry name" value="Divalent-metal-dependent TIM barrel enzymes"/>
    <property type="match status" value="1"/>
</dbReference>
<proteinExistence type="inferred from homology"/>